<reference evidence="3" key="2">
    <citation type="submission" date="2021-08" db="EMBL/GenBank/DDBJ databases">
        <authorList>
            <person name="Tani A."/>
            <person name="Ola A."/>
            <person name="Ogura Y."/>
            <person name="Katsura K."/>
            <person name="Hayashi T."/>
        </authorList>
    </citation>
    <scope>NUCLEOTIDE SEQUENCE</scope>
    <source>
        <strain evidence="3">NBRC 15686</strain>
    </source>
</reference>
<organism evidence="3 4">
    <name type="scientific">Methylorubrum aminovorans</name>
    <dbReference type="NCBI Taxonomy" id="269069"/>
    <lineage>
        <taxon>Bacteria</taxon>
        <taxon>Pseudomonadati</taxon>
        <taxon>Pseudomonadota</taxon>
        <taxon>Alphaproteobacteria</taxon>
        <taxon>Hyphomicrobiales</taxon>
        <taxon>Methylobacteriaceae</taxon>
        <taxon>Methylorubrum</taxon>
    </lineage>
</organism>
<feature type="region of interest" description="Disordered" evidence="1">
    <location>
        <begin position="616"/>
        <end position="636"/>
    </location>
</feature>
<accession>A0ABQ4UMM8</accession>
<dbReference type="InterPro" id="IPR038461">
    <property type="entry name" value="Schlafen_AlbA_2_dom_sf"/>
</dbReference>
<dbReference type="PANTHER" id="PTHR30595:SF6">
    <property type="entry name" value="SCHLAFEN ALBA-2 DOMAIN-CONTAINING PROTEIN"/>
    <property type="match status" value="1"/>
</dbReference>
<comment type="caution">
    <text evidence="3">The sequence shown here is derived from an EMBL/GenBank/DDBJ whole genome shotgun (WGS) entry which is preliminary data.</text>
</comment>
<dbReference type="RefSeq" id="WP_238228157.1">
    <property type="nucleotide sequence ID" value="NZ_BAAADH010000103.1"/>
</dbReference>
<dbReference type="InterPro" id="IPR038475">
    <property type="entry name" value="RecG_C_sf"/>
</dbReference>
<dbReference type="Pfam" id="PF04326">
    <property type="entry name" value="SLFN_AlbA_2"/>
    <property type="match status" value="1"/>
</dbReference>
<evidence type="ECO:0000256" key="1">
    <source>
        <dbReference type="SAM" id="MobiDB-lite"/>
    </source>
</evidence>
<dbReference type="InterPro" id="IPR007421">
    <property type="entry name" value="Schlafen_AlbA_2_dom"/>
</dbReference>
<feature type="compositionally biased region" description="Basic and acidic residues" evidence="1">
    <location>
        <begin position="616"/>
        <end position="628"/>
    </location>
</feature>
<dbReference type="Pfam" id="PF13749">
    <property type="entry name" value="HATPase_c_4"/>
    <property type="match status" value="1"/>
</dbReference>
<evidence type="ECO:0000259" key="2">
    <source>
        <dbReference type="Pfam" id="PF04326"/>
    </source>
</evidence>
<dbReference type="EMBL" id="BPRC01000025">
    <property type="protein sequence ID" value="GJE67350.1"/>
    <property type="molecule type" value="Genomic_DNA"/>
</dbReference>
<gene>
    <name evidence="3" type="ORF">LNAOJCKE_4581</name>
</gene>
<dbReference type="Gene3D" id="3.30.950.30">
    <property type="entry name" value="Schlafen, AAA domain"/>
    <property type="match status" value="1"/>
</dbReference>
<proteinExistence type="predicted"/>
<dbReference type="PANTHER" id="PTHR30595">
    <property type="entry name" value="GLPR-RELATED TRANSCRIPTIONAL REPRESSOR"/>
    <property type="match status" value="1"/>
</dbReference>
<reference evidence="3" key="1">
    <citation type="journal article" date="2021" name="Front. Microbiol.">
        <title>Comprehensive Comparative Genomics and Phenotyping of Methylobacterium Species.</title>
        <authorList>
            <person name="Alessa O."/>
            <person name="Ogura Y."/>
            <person name="Fujitani Y."/>
            <person name="Takami H."/>
            <person name="Hayashi T."/>
            <person name="Sahin N."/>
            <person name="Tani A."/>
        </authorList>
    </citation>
    <scope>NUCLEOTIDE SEQUENCE</scope>
    <source>
        <strain evidence="3">NBRC 15686</strain>
    </source>
</reference>
<dbReference type="Gene3D" id="3.30.565.60">
    <property type="match status" value="1"/>
</dbReference>
<name>A0ABQ4UMM8_9HYPH</name>
<protein>
    <recommendedName>
        <fullName evidence="2">Schlafen AlbA-2 domain-containing protein</fullName>
    </recommendedName>
</protein>
<sequence length="636" mass="71399">MIQKKSAAQLIKELNATDETEELEAKEQSSLIVSKTVYETICALANEPDLGGGTILLGVEKEEALFSFYTPSGVNNPDKISSDIASSCATTFNQPIRIDIKPELIGDKTVLRIDVPELPPAQKPLYFRATGLPKGAFRRIGPTDIRCTDEDLQIFYQGKGSDPFDVRIVRDASWDDIDPLAVLAYRSARKEANPLAEELNWSDRDLLFALGSTRSVEGVLKITYTGLLSFGKQSALRRLLPSHRVDYVRVKGTTWFNKTDEPVESLDMRGPLMSLIPRIISAVSDDLPRTLDVEGGRLGQRVEVPVMPYRVIREAVVNAVMHRSYQVFQPVQIIRYANRIVIKNPGYSLKSQDRFDTPGSSLRNPTIAAIMHETRFAETKGSGIRVMQAKMRESGLSAPTFESDRDNDEFTATFLFHHFLNESDWEWLSRFSALNLTEDQMKALVFVREVGAIDNSTYRNLTHLDTLAASKSLRLLREAELLIDRGSGARTHYVPGPEMLARETSQIQFGGSPPKGTIQDNGPILDGAIQDRGHRMPDLPIPLRKQVLAIQLKKRLPADSIKEIIEALCGWKALSAEEISRFIQRDRVYTSQQFLGPMILEGRLAYLFPEMVQHPDQKYKTKTTPEKPRGRKVSGR</sequence>
<keyword evidence="4" id="KW-1185">Reference proteome</keyword>
<feature type="domain" description="Schlafen AlbA-2" evidence="2">
    <location>
        <begin position="19"/>
        <end position="146"/>
    </location>
</feature>
<evidence type="ECO:0000313" key="4">
    <source>
        <dbReference type="Proteomes" id="UP001055039"/>
    </source>
</evidence>
<evidence type="ECO:0000313" key="3">
    <source>
        <dbReference type="EMBL" id="GJE67350.1"/>
    </source>
</evidence>
<dbReference type="Proteomes" id="UP001055039">
    <property type="component" value="Unassembled WGS sequence"/>
</dbReference>